<dbReference type="Pfam" id="PF09995">
    <property type="entry name" value="MPAB_Lcp_cat"/>
    <property type="match status" value="1"/>
</dbReference>
<feature type="compositionally biased region" description="Low complexity" evidence="6">
    <location>
        <begin position="1078"/>
        <end position="1087"/>
    </location>
</feature>
<name>A0A8H6Q0P8_9EURO</name>
<sequence length="1563" mass="172618">MISSNHEAQGVCDYWGYKFEWTDLHRPAAQLRPLMFTYDKLADDCLQRLNEISPVPRRDTAKNEGSTSTPAKRDLYVLLEKHHDDDLKIKEFWDEINTVPDWVDWEQINRGQEVFYRYGMAVLNVLTFQSLLGGMGSGRVVETLARTGGFSADVARRRMLETLQHVLQVVGSVDAMKPGRAGHASSVRVRLLHANVRSRILHLAKNKPEYYDVDSFGIPINDLDCIATINSFSTSVIWIGLPRQGILLREREVDDYLALWRLVAYYMGTPHEFLETRAKGKAMMESLLASQIDPTEMSKILAQNIILGLENTAPTYASKEFMEAMVRHLNGKQLSDELDIPRPNLYYQALVYGYCVVVMWFAYTFRLFPPIDQAMIKFRRRKYYKIINDKDEGLGGETFFELKYVPFYTRTTRLGKRKSSKRIKRGVDYVALIGTFSQQGLEVIKLGMRSRPLLQGSLKGNPVTTKFAPELSESVMLEGPIITPFLGALQACVSVLLTMSYGAIAERLRLVKESSISDMAGLSVKLFLPALIVVHLGEQLHADIVLNYVPVLVWAALYTSASIGLAHAVSRGLGLPVWVTPACAFNNTTSLPLLLLQSLESVGSLKLIIPDGDSMADAIARAQSYFLLCAVVSKTIGYAVGPRMLQNGNDQDEGRDGQDTDAEAGQGDNGSDADDDDEEADEETSLLPERAQKARRKVSGKFRRVGRWVSAFLPERVKQELMAPFESPFADVAILCTVIGATLGLVPQLHRAFFRPYEEGGIFNAWLTSSVKNIGKLFTTLQIFVVGGKLGASFQRMKASDNSGEIPKKAIVTIFLVRLVIWPAISISLIYMLAKRTSLVRHDPILWFSLMLMPAGPPALVISGFAELAKISEAEKMAVAKTLTVCSPGSAPEPGGRADLPIFDLADNSSSNTPSSVAPDRPNLPIPLEPTSFTSAPPPSSSTDGIRSSSLLESGAGSNSTTPSIDNPLTSTAPRRRRFSTIDTPAFTGAPGGVSGNYTPSQGQASVQSHTSPEEHPPFPKRRRLANMRPDGISSANGFSQASNGLSASPSRKTVFAHSSNSQPAHSSSNGESQKNGSSKTSKKTSSYFGHDREEVTRILIQSLYELGYDGAASLLSMESGYQLESPAVGIFRKAVLEGRWAEAEDILIQSFTSDADVQDTGFSSGKPATSQKLLLVENAEKNEMLFYLRQQKFLELLEARDLGSALTVLRHELTPLNYDVGRLHALSSLLMCPPEHLHNQAGWEGPISSSRERLLSELSNEVWYCQFSHDGSKLVTAGRDRHVYIYDTTNFSVYRQLEKHEEGVAHDKKARVWSVETGRCLLTINHHRQPVTAAVWAADGESFVTASLDLSSQLCHWSMRGDPLYTWHGGFRVQDCAITPDGRRLIAADVEEKIHVYDFATHEEEYCLALKSKPTSVAVSRDSRYMLVNLSEGQIQLIDLDTTEVIRRFQGQKQGHFVIRSAFGGAAENFVVSGSEDSRVYIWHKENGTLVETLDGHISGCVNAISWNPTNPGMFASAGDDCFVRIWTRERDMQRYAPASKGEAVSVNGSARTSALRSTSSF</sequence>
<feature type="compositionally biased region" description="Polar residues" evidence="6">
    <location>
        <begin position="996"/>
        <end position="1011"/>
    </location>
</feature>
<dbReference type="EMBL" id="JACBAG010001891">
    <property type="protein sequence ID" value="KAF7177854.1"/>
    <property type="molecule type" value="Genomic_DNA"/>
</dbReference>
<evidence type="ECO:0000256" key="3">
    <source>
        <dbReference type="ARBA" id="ARBA00022989"/>
    </source>
</evidence>
<feature type="region of interest" description="Disordered" evidence="6">
    <location>
        <begin position="887"/>
        <end position="1089"/>
    </location>
</feature>
<feature type="repeat" description="WD" evidence="5">
    <location>
        <begin position="1470"/>
        <end position="1494"/>
    </location>
</feature>
<dbReference type="PROSITE" id="PS50082">
    <property type="entry name" value="WD_REPEATS_2"/>
    <property type="match status" value="1"/>
</dbReference>
<dbReference type="SMART" id="SM00668">
    <property type="entry name" value="CTLH"/>
    <property type="match status" value="1"/>
</dbReference>
<evidence type="ECO:0000256" key="1">
    <source>
        <dbReference type="ARBA" id="ARBA00004141"/>
    </source>
</evidence>
<dbReference type="InterPro" id="IPR004776">
    <property type="entry name" value="Mem_transp_PIN-like"/>
</dbReference>
<evidence type="ECO:0000256" key="7">
    <source>
        <dbReference type="SAM" id="Phobius"/>
    </source>
</evidence>
<feature type="compositionally biased region" description="Polar residues" evidence="6">
    <location>
        <begin position="907"/>
        <end position="916"/>
    </location>
</feature>
<dbReference type="OrthoDB" id="972532at2759"/>
<dbReference type="EMBL" id="JACBAE010001327">
    <property type="protein sequence ID" value="KAF7164775.1"/>
    <property type="molecule type" value="Genomic_DNA"/>
</dbReference>
<keyword evidence="5" id="KW-0853">WD repeat</keyword>
<feature type="transmembrane region" description="Helical" evidence="7">
    <location>
        <begin position="810"/>
        <end position="833"/>
    </location>
</feature>
<comment type="caution">
    <text evidence="9">The sequence shown here is derived from an EMBL/GenBank/DDBJ whole genome shotgun (WGS) entry which is preliminary data.</text>
</comment>
<dbReference type="Proteomes" id="UP000654922">
    <property type="component" value="Unassembled WGS sequence"/>
</dbReference>
<dbReference type="SMART" id="SM00320">
    <property type="entry name" value="WD40"/>
    <property type="match status" value="6"/>
</dbReference>
<dbReference type="InterPro" id="IPR018713">
    <property type="entry name" value="MPAB/Lcp_cat_dom"/>
</dbReference>
<organism evidence="9 12">
    <name type="scientific">Aspergillus felis</name>
    <dbReference type="NCBI Taxonomy" id="1287682"/>
    <lineage>
        <taxon>Eukaryota</taxon>
        <taxon>Fungi</taxon>
        <taxon>Dikarya</taxon>
        <taxon>Ascomycota</taxon>
        <taxon>Pezizomycotina</taxon>
        <taxon>Eurotiomycetes</taxon>
        <taxon>Eurotiomycetidae</taxon>
        <taxon>Eurotiales</taxon>
        <taxon>Aspergillaceae</taxon>
        <taxon>Aspergillus</taxon>
        <taxon>Aspergillus subgen. Fumigati</taxon>
    </lineage>
</organism>
<evidence type="ECO:0000313" key="9">
    <source>
        <dbReference type="EMBL" id="KAF7164775.1"/>
    </source>
</evidence>
<dbReference type="GO" id="GO:0016491">
    <property type="term" value="F:oxidoreductase activity"/>
    <property type="evidence" value="ECO:0007669"/>
    <property type="project" value="InterPro"/>
</dbReference>
<feature type="transmembrane region" description="Helical" evidence="7">
    <location>
        <begin position="481"/>
        <end position="504"/>
    </location>
</feature>
<dbReference type="Pfam" id="PF00400">
    <property type="entry name" value="WD40"/>
    <property type="match status" value="3"/>
</dbReference>
<feature type="transmembrane region" description="Helical" evidence="7">
    <location>
        <begin position="845"/>
        <end position="866"/>
    </location>
</feature>
<feature type="compositionally biased region" description="Low complexity" evidence="6">
    <location>
        <begin position="1057"/>
        <end position="1070"/>
    </location>
</feature>
<dbReference type="Proteomes" id="UP000641853">
    <property type="component" value="Unassembled WGS sequence"/>
</dbReference>
<feature type="domain" description="CTLH" evidence="8">
    <location>
        <begin position="1132"/>
        <end position="1205"/>
    </location>
</feature>
<feature type="region of interest" description="Disordered" evidence="6">
    <location>
        <begin position="647"/>
        <end position="693"/>
    </location>
</feature>
<dbReference type="CDD" id="cd00200">
    <property type="entry name" value="WD40"/>
    <property type="match status" value="1"/>
</dbReference>
<dbReference type="PANTHER" id="PTHR37539:SF1">
    <property type="entry name" value="ER-BOUND OXYGENASE MPAB_MPAB'_RUBBER OXYGENASE CATALYTIC DOMAIN-CONTAINING PROTEIN"/>
    <property type="match status" value="1"/>
</dbReference>
<keyword evidence="4 7" id="KW-0472">Membrane</keyword>
<dbReference type="GO" id="GO:0055085">
    <property type="term" value="P:transmembrane transport"/>
    <property type="evidence" value="ECO:0007669"/>
    <property type="project" value="InterPro"/>
</dbReference>
<feature type="transmembrane region" description="Helical" evidence="7">
    <location>
        <begin position="548"/>
        <end position="569"/>
    </location>
</feature>
<feature type="compositionally biased region" description="Polar residues" evidence="6">
    <location>
        <begin position="944"/>
        <end position="973"/>
    </location>
</feature>
<evidence type="ECO:0000313" key="11">
    <source>
        <dbReference type="Proteomes" id="UP000641853"/>
    </source>
</evidence>
<evidence type="ECO:0000256" key="6">
    <source>
        <dbReference type="SAM" id="MobiDB-lite"/>
    </source>
</evidence>
<keyword evidence="2 7" id="KW-0812">Transmembrane</keyword>
<feature type="transmembrane region" description="Helical" evidence="7">
    <location>
        <begin position="516"/>
        <end position="536"/>
    </location>
</feature>
<dbReference type="InterPro" id="IPR006595">
    <property type="entry name" value="CTLH_C"/>
</dbReference>
<dbReference type="Pfam" id="PF03547">
    <property type="entry name" value="Mem_trans"/>
    <property type="match status" value="1"/>
</dbReference>
<dbReference type="Gene3D" id="2.130.10.10">
    <property type="entry name" value="YVTN repeat-like/Quinoprotein amine dehydrogenase"/>
    <property type="match status" value="1"/>
</dbReference>
<keyword evidence="11" id="KW-1185">Reference proteome</keyword>
<dbReference type="InterPro" id="IPR001680">
    <property type="entry name" value="WD40_rpt"/>
</dbReference>
<evidence type="ECO:0000313" key="12">
    <source>
        <dbReference type="Proteomes" id="UP000654922"/>
    </source>
</evidence>
<comment type="subcellular location">
    <subcellularLocation>
        <location evidence="1">Membrane</location>
        <topology evidence="1">Multi-pass membrane protein</topology>
    </subcellularLocation>
</comment>
<dbReference type="SUPFAM" id="SSF50978">
    <property type="entry name" value="WD40 repeat-like"/>
    <property type="match status" value="1"/>
</dbReference>
<accession>A0A8H6Q0P8</accession>
<dbReference type="InterPro" id="IPR036322">
    <property type="entry name" value="WD40_repeat_dom_sf"/>
</dbReference>
<dbReference type="PANTHER" id="PTHR37539">
    <property type="entry name" value="SECRETED PROTEIN-RELATED"/>
    <property type="match status" value="1"/>
</dbReference>
<evidence type="ECO:0000256" key="5">
    <source>
        <dbReference type="PROSITE-ProRule" id="PRU00221"/>
    </source>
</evidence>
<feature type="compositionally biased region" description="Acidic residues" evidence="6">
    <location>
        <begin position="671"/>
        <end position="684"/>
    </location>
</feature>
<evidence type="ECO:0000256" key="2">
    <source>
        <dbReference type="ARBA" id="ARBA00022692"/>
    </source>
</evidence>
<evidence type="ECO:0000259" key="8">
    <source>
        <dbReference type="PROSITE" id="PS50897"/>
    </source>
</evidence>
<protein>
    <recommendedName>
        <fullName evidence="8">CTLH domain-containing protein</fullName>
    </recommendedName>
</protein>
<evidence type="ECO:0000256" key="4">
    <source>
        <dbReference type="ARBA" id="ARBA00023136"/>
    </source>
</evidence>
<dbReference type="Pfam" id="PF23627">
    <property type="entry name" value="LisH_WDR26"/>
    <property type="match status" value="1"/>
</dbReference>
<dbReference type="PROSITE" id="PS50897">
    <property type="entry name" value="CTLH"/>
    <property type="match status" value="1"/>
</dbReference>
<evidence type="ECO:0000313" key="10">
    <source>
        <dbReference type="EMBL" id="KAF7177854.1"/>
    </source>
</evidence>
<dbReference type="InterPro" id="IPR037473">
    <property type="entry name" value="Lcp-like"/>
</dbReference>
<dbReference type="GO" id="GO:0016020">
    <property type="term" value="C:membrane"/>
    <property type="evidence" value="ECO:0007669"/>
    <property type="project" value="UniProtKB-SubCell"/>
</dbReference>
<feature type="compositionally biased region" description="Polar residues" evidence="6">
    <location>
        <begin position="1034"/>
        <end position="1052"/>
    </location>
</feature>
<feature type="transmembrane region" description="Helical" evidence="7">
    <location>
        <begin position="345"/>
        <end position="368"/>
    </location>
</feature>
<keyword evidence="3 7" id="KW-1133">Transmembrane helix</keyword>
<gene>
    <name evidence="9" type="ORF">CNMCM5623_009157</name>
    <name evidence="10" type="ORF">CNMCM7691_006309</name>
</gene>
<dbReference type="InterPro" id="IPR015943">
    <property type="entry name" value="WD40/YVTN_repeat-like_dom_sf"/>
</dbReference>
<reference evidence="9" key="1">
    <citation type="submission" date="2020-06" db="EMBL/GenBank/DDBJ databases">
        <title>Draft genome sequences of strains closely related to Aspergillus parafelis and Aspergillus hiratsukae.</title>
        <authorList>
            <person name="Dos Santos R.A.C."/>
            <person name="Rivero-Menendez O."/>
            <person name="Steenwyk J.L."/>
            <person name="Mead M.E."/>
            <person name="Goldman G.H."/>
            <person name="Alastruey-Izquierdo A."/>
            <person name="Rokas A."/>
        </authorList>
    </citation>
    <scope>NUCLEOTIDE SEQUENCE</scope>
    <source>
        <strain evidence="9">CNM-CM5623</strain>
        <strain evidence="10">CNM-CM7691</strain>
    </source>
</reference>
<proteinExistence type="predicted"/>